<dbReference type="EMBL" id="WDER01000153">
    <property type="protein sequence ID" value="KAB6077637.1"/>
    <property type="molecule type" value="Genomic_DNA"/>
</dbReference>
<keyword evidence="1" id="KW-0812">Transmembrane</keyword>
<dbReference type="AlphaFoldDB" id="A0A4Q5D1K6"/>
<gene>
    <name evidence="2" type="ORF">GA560_25075</name>
</gene>
<organism evidence="2 3">
    <name type="scientific">Bacteroides xylanisolvens</name>
    <dbReference type="NCBI Taxonomy" id="371601"/>
    <lineage>
        <taxon>Bacteria</taxon>
        <taxon>Pseudomonadati</taxon>
        <taxon>Bacteroidota</taxon>
        <taxon>Bacteroidia</taxon>
        <taxon>Bacteroidales</taxon>
        <taxon>Bacteroidaceae</taxon>
        <taxon>Bacteroides</taxon>
    </lineage>
</organism>
<proteinExistence type="predicted"/>
<comment type="caution">
    <text evidence="2">The sequence shown here is derived from an EMBL/GenBank/DDBJ whole genome shotgun (WGS) entry which is preliminary data.</text>
</comment>
<feature type="transmembrane region" description="Helical" evidence="1">
    <location>
        <begin position="87"/>
        <end position="106"/>
    </location>
</feature>
<evidence type="ECO:0000256" key="1">
    <source>
        <dbReference type="SAM" id="Phobius"/>
    </source>
</evidence>
<evidence type="ECO:0000313" key="3">
    <source>
        <dbReference type="Proteomes" id="UP000474077"/>
    </source>
</evidence>
<accession>A0A4Q5D1K6</accession>
<feature type="transmembrane region" description="Helical" evidence="1">
    <location>
        <begin position="7"/>
        <end position="26"/>
    </location>
</feature>
<keyword evidence="1" id="KW-0472">Membrane</keyword>
<feature type="transmembrane region" description="Helical" evidence="1">
    <location>
        <begin position="63"/>
        <end position="81"/>
    </location>
</feature>
<evidence type="ECO:0000313" key="2">
    <source>
        <dbReference type="EMBL" id="KAB6077637.1"/>
    </source>
</evidence>
<keyword evidence="1" id="KW-1133">Transmembrane helix</keyword>
<sequence length="111" mass="12912">MIMKKNLLFILFLVMPIALIGISIYNKDIERIERAFYFLLSICGAYIMSSLKEAKNIKISKRTKKIIILSFIGALFSIFVFFFLENIYLGCIIASMITIYPFSLIYKEQKC</sequence>
<name>A0A4Q5D1K6_9BACE</name>
<reference evidence="2 3" key="1">
    <citation type="journal article" date="2019" name="Nat. Med.">
        <title>A library of human gut bacterial isolates paired with longitudinal multiomics data enables mechanistic microbiome research.</title>
        <authorList>
            <person name="Poyet M."/>
            <person name="Groussin M."/>
            <person name="Gibbons S.M."/>
            <person name="Avila-Pacheco J."/>
            <person name="Jiang X."/>
            <person name="Kearney S.M."/>
            <person name="Perrotta A.R."/>
            <person name="Berdy B."/>
            <person name="Zhao S."/>
            <person name="Lieberman T.D."/>
            <person name="Swanson P.K."/>
            <person name="Smith M."/>
            <person name="Roesemann S."/>
            <person name="Alexander J.E."/>
            <person name="Rich S.A."/>
            <person name="Livny J."/>
            <person name="Vlamakis H."/>
            <person name="Clish C."/>
            <person name="Bullock K."/>
            <person name="Deik A."/>
            <person name="Scott J."/>
            <person name="Pierce K.A."/>
            <person name="Xavier R.J."/>
            <person name="Alm E.J."/>
        </authorList>
    </citation>
    <scope>NUCLEOTIDE SEQUENCE [LARGE SCALE GENOMIC DNA]</scope>
    <source>
        <strain evidence="2 3">BIOML-A73</strain>
    </source>
</reference>
<dbReference type="Proteomes" id="UP000474077">
    <property type="component" value="Unassembled WGS sequence"/>
</dbReference>
<protein>
    <submittedName>
        <fullName evidence="2">Uncharacterized protein</fullName>
    </submittedName>
</protein>
<feature type="transmembrane region" description="Helical" evidence="1">
    <location>
        <begin position="32"/>
        <end position="51"/>
    </location>
</feature>